<reference evidence="1 2" key="1">
    <citation type="journal article" date="2013" name="PLoS Genet.">
        <title>Comparative genome structure, secondary metabolite, and effector coding capacity across Cochliobolus pathogens.</title>
        <authorList>
            <person name="Condon B.J."/>
            <person name="Leng Y."/>
            <person name="Wu D."/>
            <person name="Bushley K.E."/>
            <person name="Ohm R.A."/>
            <person name="Otillar R."/>
            <person name="Martin J."/>
            <person name="Schackwitz W."/>
            <person name="Grimwood J."/>
            <person name="MohdZainudin N."/>
            <person name="Xue C."/>
            <person name="Wang R."/>
            <person name="Manning V.A."/>
            <person name="Dhillon B."/>
            <person name="Tu Z.J."/>
            <person name="Steffenson B.J."/>
            <person name="Salamov A."/>
            <person name="Sun H."/>
            <person name="Lowry S."/>
            <person name="LaButti K."/>
            <person name="Han J."/>
            <person name="Copeland A."/>
            <person name="Lindquist E."/>
            <person name="Barry K."/>
            <person name="Schmutz J."/>
            <person name="Baker S.E."/>
            <person name="Ciuffetti L.M."/>
            <person name="Grigoriev I.V."/>
            <person name="Zhong S."/>
            <person name="Turgeon B.G."/>
        </authorList>
    </citation>
    <scope>NUCLEOTIDE SEQUENCE [LARGE SCALE GENOMIC DNA]</scope>
    <source>
        <strain evidence="1 2">FI3</strain>
    </source>
</reference>
<sequence>MVLVSRNVLKQICKYAKILFLHLYTLHMMLKGINRSTTLLVYGRKSTSTRLRFAMRHAEKRNAASITAD</sequence>
<dbReference type="AlphaFoldDB" id="W7FAT8"/>
<protein>
    <submittedName>
        <fullName evidence="1">Uncharacterized protein</fullName>
    </submittedName>
</protein>
<evidence type="ECO:0000313" key="2">
    <source>
        <dbReference type="Proteomes" id="UP000054337"/>
    </source>
</evidence>
<gene>
    <name evidence="1" type="ORF">COCVIDRAFT_84128</name>
</gene>
<accession>W7FAT8</accession>
<name>W7FAT8_BIPV3</name>
<dbReference type="EMBL" id="KI968692">
    <property type="protein sequence ID" value="EUN32862.1"/>
    <property type="molecule type" value="Genomic_DNA"/>
</dbReference>
<dbReference type="RefSeq" id="XP_014562441.1">
    <property type="nucleotide sequence ID" value="XM_014706955.1"/>
</dbReference>
<keyword evidence="2" id="KW-1185">Reference proteome</keyword>
<dbReference type="GeneID" id="26258059"/>
<dbReference type="Proteomes" id="UP000054337">
    <property type="component" value="Unassembled WGS sequence"/>
</dbReference>
<evidence type="ECO:0000313" key="1">
    <source>
        <dbReference type="EMBL" id="EUN32862.1"/>
    </source>
</evidence>
<proteinExistence type="predicted"/>
<organism evidence="1 2">
    <name type="scientific">Bipolaris victoriae (strain FI3)</name>
    <name type="common">Victoria blight of oats agent</name>
    <name type="synonym">Cochliobolus victoriae</name>
    <dbReference type="NCBI Taxonomy" id="930091"/>
    <lineage>
        <taxon>Eukaryota</taxon>
        <taxon>Fungi</taxon>
        <taxon>Dikarya</taxon>
        <taxon>Ascomycota</taxon>
        <taxon>Pezizomycotina</taxon>
        <taxon>Dothideomycetes</taxon>
        <taxon>Pleosporomycetidae</taxon>
        <taxon>Pleosporales</taxon>
        <taxon>Pleosporineae</taxon>
        <taxon>Pleosporaceae</taxon>
        <taxon>Bipolaris</taxon>
    </lineage>
</organism>
<dbReference type="HOGENOM" id="CLU_2775562_0_0_1"/>